<dbReference type="OrthoDB" id="6267964at2759"/>
<evidence type="ECO:0000313" key="4">
    <source>
        <dbReference type="WBParaSite" id="EgrG_000013000"/>
    </source>
</evidence>
<protein>
    <submittedName>
        <fullName evidence="2 4">Uncharacterized protein</fullName>
    </submittedName>
</protein>
<feature type="region of interest" description="Disordered" evidence="1">
    <location>
        <begin position="25"/>
        <end position="54"/>
    </location>
</feature>
<evidence type="ECO:0000256" key="1">
    <source>
        <dbReference type="SAM" id="MobiDB-lite"/>
    </source>
</evidence>
<dbReference type="WBParaSite" id="EgrG_000013000">
    <property type="protein sequence ID" value="EgrG_000013000"/>
    <property type="gene ID" value="EgrG_000013000"/>
</dbReference>
<organism evidence="2">
    <name type="scientific">Echinococcus granulosus</name>
    <name type="common">Hydatid tapeworm</name>
    <dbReference type="NCBI Taxonomy" id="6210"/>
    <lineage>
        <taxon>Eukaryota</taxon>
        <taxon>Metazoa</taxon>
        <taxon>Spiralia</taxon>
        <taxon>Lophotrochozoa</taxon>
        <taxon>Platyhelminthes</taxon>
        <taxon>Cestoda</taxon>
        <taxon>Eucestoda</taxon>
        <taxon>Cyclophyllidea</taxon>
        <taxon>Taeniidae</taxon>
        <taxon>Echinococcus</taxon>
        <taxon>Echinococcus granulosus group</taxon>
    </lineage>
</organism>
<gene>
    <name evidence="2" type="ORF">EgrG_000013000</name>
</gene>
<dbReference type="Proteomes" id="UP000492820">
    <property type="component" value="Unassembled WGS sequence"/>
</dbReference>
<accession>A0A068X5H9</accession>
<name>A0A068X5H9_ECHGR</name>
<evidence type="ECO:0000313" key="3">
    <source>
        <dbReference type="Proteomes" id="UP000492820"/>
    </source>
</evidence>
<dbReference type="EMBL" id="LK028822">
    <property type="protein sequence ID" value="CDS25202.1"/>
    <property type="molecule type" value="Genomic_DNA"/>
</dbReference>
<dbReference type="AlphaFoldDB" id="A0A068X5H9"/>
<proteinExistence type="predicted"/>
<sequence length="271" mass="31665">MRRKLLTMRLRRELMTYAKQRVIEARQSKSHTEHGRSRRLLRPSPNAPTHSNLTEDEFHDMRNKLIDNLISQDNVYNLIESALQDPPNEAAVQRMATILGSHVHLHQYLVTFKQPKHLLPYVIHVFGGSDKAFQCIDKALLGDLWSIYRIAKCMAFDLKATVRLLTSIERTVGAATSCLTTTPCHFHYVEDFINLLLRREWTETDLVELANGRYEQNLKPGEKPNRNPILTVATRMSENEFLRFYKALHELDYRYFKSLDSVQYEQSLYKS</sequence>
<reference evidence="4" key="3">
    <citation type="submission" date="2020-10" db="UniProtKB">
        <authorList>
            <consortium name="WormBaseParasite"/>
        </authorList>
    </citation>
    <scope>IDENTIFICATION</scope>
</reference>
<evidence type="ECO:0000313" key="2">
    <source>
        <dbReference type="EMBL" id="CDS25202.1"/>
    </source>
</evidence>
<reference evidence="2" key="2">
    <citation type="submission" date="2014-06" db="EMBL/GenBank/DDBJ databases">
        <authorList>
            <person name="Aslett M."/>
        </authorList>
    </citation>
    <scope>NUCLEOTIDE SEQUENCE</scope>
</reference>
<feature type="compositionally biased region" description="Basic and acidic residues" evidence="1">
    <location>
        <begin position="25"/>
        <end position="35"/>
    </location>
</feature>
<reference evidence="2 3" key="1">
    <citation type="journal article" date="2013" name="Nature">
        <title>The genomes of four tapeworm species reveal adaptations to parasitism.</title>
        <authorList>
            <person name="Tsai I.J."/>
            <person name="Zarowiecki M."/>
            <person name="Holroyd N."/>
            <person name="Garciarrubio A."/>
            <person name="Sanchez-Flores A."/>
            <person name="Brooks K.L."/>
            <person name="Tracey A."/>
            <person name="Bobes R.J."/>
            <person name="Fragoso G."/>
            <person name="Sciutto E."/>
            <person name="Aslett M."/>
            <person name="Beasley H."/>
            <person name="Bennett H.M."/>
            <person name="Cai J."/>
            <person name="Camicia F."/>
            <person name="Clark R."/>
            <person name="Cucher M."/>
            <person name="De Silva N."/>
            <person name="Day T.A."/>
            <person name="Deplazes P."/>
            <person name="Estrada K."/>
            <person name="Fernandez C."/>
            <person name="Holland P.W."/>
            <person name="Hou J."/>
            <person name="Hu S."/>
            <person name="Huckvale T."/>
            <person name="Hung S.S."/>
            <person name="Kamenetzky L."/>
            <person name="Keane J.A."/>
            <person name="Kiss F."/>
            <person name="Koziol U."/>
            <person name="Lambert O."/>
            <person name="Liu K."/>
            <person name="Luo X."/>
            <person name="Luo Y."/>
            <person name="Macchiaroli N."/>
            <person name="Nichol S."/>
            <person name="Paps J."/>
            <person name="Parkinson J."/>
            <person name="Pouchkina-Stantcheva N."/>
            <person name="Riddiford N."/>
            <person name="Rosenzvit M."/>
            <person name="Salinas G."/>
            <person name="Wasmuth J.D."/>
            <person name="Zamanian M."/>
            <person name="Zheng Y."/>
            <person name="Cai X."/>
            <person name="Soberon X."/>
            <person name="Olson P.D."/>
            <person name="Laclette J.P."/>
            <person name="Brehm K."/>
            <person name="Berriman M."/>
            <person name="Garciarrubio A."/>
            <person name="Bobes R.J."/>
            <person name="Fragoso G."/>
            <person name="Sanchez-Flores A."/>
            <person name="Estrada K."/>
            <person name="Cevallos M.A."/>
            <person name="Morett E."/>
            <person name="Gonzalez V."/>
            <person name="Portillo T."/>
            <person name="Ochoa-Leyva A."/>
            <person name="Jose M.V."/>
            <person name="Sciutto E."/>
            <person name="Landa A."/>
            <person name="Jimenez L."/>
            <person name="Valdes V."/>
            <person name="Carrero J.C."/>
            <person name="Larralde C."/>
            <person name="Morales-Montor J."/>
            <person name="Limon-Lason J."/>
            <person name="Soberon X."/>
            <person name="Laclette J.P."/>
        </authorList>
    </citation>
    <scope>NUCLEOTIDE SEQUENCE [LARGE SCALE GENOMIC DNA]</scope>
</reference>